<dbReference type="NCBIfam" id="TIGR01129">
    <property type="entry name" value="secD"/>
    <property type="match status" value="1"/>
</dbReference>
<evidence type="ECO:0000259" key="13">
    <source>
        <dbReference type="Pfam" id="PF22599"/>
    </source>
</evidence>
<comment type="similarity">
    <text evidence="9">Belongs to the SecD/SecF family. SecD subfamily.</text>
</comment>
<evidence type="ECO:0000256" key="4">
    <source>
        <dbReference type="ARBA" id="ARBA00022692"/>
    </source>
</evidence>
<dbReference type="Pfam" id="PF22599">
    <property type="entry name" value="SecDF_P1_head"/>
    <property type="match status" value="1"/>
</dbReference>
<dbReference type="HAMAP" id="MF_01463_B">
    <property type="entry name" value="SecD_B"/>
    <property type="match status" value="1"/>
</dbReference>
<dbReference type="Gene3D" id="1.20.1640.10">
    <property type="entry name" value="Multidrug efflux transporter AcrB transmembrane domain"/>
    <property type="match status" value="2"/>
</dbReference>
<dbReference type="EMBL" id="JASBRG010000003">
    <property type="protein sequence ID" value="MDI3319337.1"/>
    <property type="molecule type" value="Genomic_DNA"/>
</dbReference>
<feature type="transmembrane region" description="Helical" evidence="9">
    <location>
        <begin position="983"/>
        <end position="1007"/>
    </location>
</feature>
<dbReference type="InterPro" id="IPR005791">
    <property type="entry name" value="SecD"/>
</dbReference>
<dbReference type="PANTHER" id="PTHR30081:SF1">
    <property type="entry name" value="PROTEIN TRANSLOCASE SUBUNIT SECD"/>
    <property type="match status" value="1"/>
</dbReference>
<dbReference type="PANTHER" id="PTHR30081">
    <property type="entry name" value="PROTEIN-EXPORT MEMBRANE PROTEIN SEC"/>
    <property type="match status" value="1"/>
</dbReference>
<protein>
    <recommendedName>
        <fullName evidence="9 10">Multifunctional fusion protein</fullName>
    </recommendedName>
    <domain>
        <recommendedName>
            <fullName evidence="9">Protein translocase subunit SecD</fullName>
        </recommendedName>
    </domain>
    <domain>
        <recommendedName>
            <fullName evidence="10">Protein-export membrane protein SecF</fullName>
        </recommendedName>
    </domain>
</protein>
<feature type="transmembrane region" description="Helical" evidence="9">
    <location>
        <begin position="537"/>
        <end position="556"/>
    </location>
</feature>
<name>A0ABT6RBR1_9BACT</name>
<feature type="domain" description="Protein export membrane protein SecD/SecF C-terminal" evidence="11">
    <location>
        <begin position="829"/>
        <end position="1011"/>
    </location>
</feature>
<proteinExistence type="inferred from homology"/>
<sequence length="1037" mass="113529">MRSLVSIFAAFLILISLYQLSFTWFVNSHEKAMEEKASRYVKTNYQTADAKYPGNKEAQALYEDSLDDIKKERLQHLLDSTRDQKITWWGQSYQKAKESELLFGLDLQGGINVTMDVALDGLIKGLSNNPGDPALKKAIGEAVHQKSTSATDFITLFAQVYKEQNPGQPLAPLFSNSTRNKLKANASDDATISYIRDQASAAMKQTFQVLSKRIDKFGVAQPNINLDENKGIITVELAGATDPDRVRKYLQSTANLQFWEVYKLSEIANSVVAADEALATSLKGGKAADTTAAKADSSVAAHDTTKSLSEQLKGGAANNAAAAKTPEQLRAEHPLFASVQFLFPQKQGDKIDMAPYVAMVSVKDTSKANEYFNSPAVKNSLPADLKFLYGMQEKNKESGKVSEYVPVYAIKTVPGTAKAKLEGEVITDANQDYNPMSAGQVTVSMDMNKQGEKVWAKMTGDNVGRSIAIVLDDIVYSAPNVNEPITGGRSSISGNFTAAEGQDLANILKSGKLDAPAKIVQEQVVGPTLGKEAIKGGTMAFAISFIVIFALMLIYYNTAGWVANIALILNLLFTIGVLSALGATLTAPGIAGLVLTIGMAVDTNVIIFERIKEELTKGKNYHQAVKDGYRRSLPPVLDAHVTTLLTALILFYFGLGPVKGFATTQILGILLSLFCGILVSRLITDFYTQKQRHFNYFTNVSRKVFKHAAYKFVEYRKVAYGISIVVLILGVSAVFNGFNEGVEFSGGRSYIVKFDKPVHADDVRNALDKEFGKFPLIKTYGDNSHLDITTDYLIHQEGLSTDTLVQTKLYEGLKPFLGNNVSHDDFVKKNLQGSKKVSPTISDDLKSGAKWATFWSLLIIALYIFLRFRDWRFSLGTIFSLLHDVLVTLAVFSFFKNIVPFPLEIDQHFIAAILTVIGFSMNDTVIVFDRVRENAKNMRGATRGQIINKSINDTLSRTIMTSLTVFLTILILFLVGGEVTKGFAFAMLIGVITGTYSSIFVAAPILVDFGKNKPLGEADLIHHEPKTTAPAATTAKS</sequence>
<evidence type="ECO:0000256" key="8">
    <source>
        <dbReference type="ARBA" id="ARBA00023136"/>
    </source>
</evidence>
<keyword evidence="2 9" id="KW-0813">Transport</keyword>
<comment type="caution">
    <text evidence="9">Lacks conserved residue(s) required for the propagation of feature annotation.</text>
</comment>
<evidence type="ECO:0000256" key="6">
    <source>
        <dbReference type="ARBA" id="ARBA00022989"/>
    </source>
</evidence>
<comment type="subcellular location">
    <subcellularLocation>
        <location evidence="1 9">Cell membrane</location>
        <topology evidence="1 9">Multi-pass membrane protein</topology>
    </subcellularLocation>
</comment>
<dbReference type="Pfam" id="PF21760">
    <property type="entry name" value="SecD_1st"/>
    <property type="match status" value="1"/>
</dbReference>
<evidence type="ECO:0000259" key="11">
    <source>
        <dbReference type="Pfam" id="PF02355"/>
    </source>
</evidence>
<keyword evidence="15" id="KW-1185">Reference proteome</keyword>
<feature type="transmembrane region" description="Helical" evidence="9">
    <location>
        <begin position="589"/>
        <end position="608"/>
    </location>
</feature>
<evidence type="ECO:0000256" key="9">
    <source>
        <dbReference type="HAMAP-Rule" id="MF_01463"/>
    </source>
</evidence>
<comment type="caution">
    <text evidence="14">The sequence shown here is derived from an EMBL/GenBank/DDBJ whole genome shotgun (WGS) entry which is preliminary data.</text>
</comment>
<evidence type="ECO:0000256" key="1">
    <source>
        <dbReference type="ARBA" id="ARBA00004651"/>
    </source>
</evidence>
<dbReference type="InterPro" id="IPR055344">
    <property type="entry name" value="SecD_SecF_C_bact"/>
</dbReference>
<reference evidence="14 15" key="1">
    <citation type="submission" date="2023-05" db="EMBL/GenBank/DDBJ databases">
        <title>Genome sequence of Pinibacter sp. MAH-24.</title>
        <authorList>
            <person name="Huq M.A."/>
        </authorList>
    </citation>
    <scope>NUCLEOTIDE SEQUENCE [LARGE SCALE GENOMIC DNA]</scope>
    <source>
        <strain evidence="14 15">MAH-24</strain>
    </source>
</reference>
<dbReference type="InterPro" id="IPR022645">
    <property type="entry name" value="SecD/SecF_bac"/>
</dbReference>
<evidence type="ECO:0000259" key="12">
    <source>
        <dbReference type="Pfam" id="PF21760"/>
    </source>
</evidence>
<feature type="transmembrane region" description="Helical" evidence="9">
    <location>
        <begin position="636"/>
        <end position="655"/>
    </location>
</feature>
<evidence type="ECO:0000313" key="15">
    <source>
        <dbReference type="Proteomes" id="UP001226434"/>
    </source>
</evidence>
<dbReference type="NCBIfam" id="TIGR00916">
    <property type="entry name" value="2A0604s01"/>
    <property type="match status" value="2"/>
</dbReference>
<comment type="similarity">
    <text evidence="10">Belongs to the SecD/SecF family. SecF subfamily.</text>
</comment>
<feature type="domain" description="SecDF P1 head subdomain" evidence="13">
    <location>
        <begin position="418"/>
        <end position="515"/>
    </location>
</feature>
<dbReference type="HAMAP" id="MF_01464_B">
    <property type="entry name" value="SecF_B"/>
    <property type="match status" value="1"/>
</dbReference>
<dbReference type="Proteomes" id="UP001226434">
    <property type="component" value="Unassembled WGS sequence"/>
</dbReference>
<organism evidence="14 15">
    <name type="scientific">Pinibacter soli</name>
    <dbReference type="NCBI Taxonomy" id="3044211"/>
    <lineage>
        <taxon>Bacteria</taxon>
        <taxon>Pseudomonadati</taxon>
        <taxon>Bacteroidota</taxon>
        <taxon>Chitinophagia</taxon>
        <taxon>Chitinophagales</taxon>
        <taxon>Chitinophagaceae</taxon>
        <taxon>Pinibacter</taxon>
    </lineage>
</organism>
<keyword evidence="5 9" id="KW-0653">Protein transport</keyword>
<feature type="transmembrane region" description="Helical" evidence="9">
    <location>
        <begin position="873"/>
        <end position="895"/>
    </location>
</feature>
<evidence type="ECO:0000256" key="10">
    <source>
        <dbReference type="HAMAP-Rule" id="MF_01464"/>
    </source>
</evidence>
<comment type="subunit">
    <text evidence="10">Forms a complex with SecD. Part of the essential Sec protein translocation apparatus which comprises SecA, SecYEG and auxiliary proteins SecDF. Other proteins may also be involved.</text>
</comment>
<evidence type="ECO:0000256" key="5">
    <source>
        <dbReference type="ARBA" id="ARBA00022927"/>
    </source>
</evidence>
<feature type="transmembrane region" description="Helical" evidence="9">
    <location>
        <begin position="718"/>
        <end position="738"/>
    </location>
</feature>
<dbReference type="SUPFAM" id="SSF82866">
    <property type="entry name" value="Multidrug efflux transporter AcrB transmembrane domain"/>
    <property type="match status" value="2"/>
</dbReference>
<dbReference type="Pfam" id="PF00873">
    <property type="entry name" value="ACR_tran"/>
    <property type="match status" value="1"/>
</dbReference>
<dbReference type="InterPro" id="IPR048631">
    <property type="entry name" value="SecD_1st"/>
</dbReference>
<feature type="transmembrane region" description="Helical" evidence="9">
    <location>
        <begin position="561"/>
        <end position="583"/>
    </location>
</feature>
<dbReference type="InterPro" id="IPR054384">
    <property type="entry name" value="SecDF_P1_head"/>
</dbReference>
<dbReference type="RefSeq" id="WP_282333451.1">
    <property type="nucleotide sequence ID" value="NZ_JASBRG010000003.1"/>
</dbReference>
<comment type="function">
    <text evidence="9">Part of the Sec protein translocase complex. Interacts with the SecYEG preprotein conducting channel. SecDF uses the proton motive force (PMF) to complete protein translocation after the ATP-dependent function of SecA.</text>
</comment>
<feature type="transmembrane region" description="Helical" evidence="9">
    <location>
        <begin position="848"/>
        <end position="866"/>
    </location>
</feature>
<keyword evidence="4 9" id="KW-0812">Transmembrane</keyword>
<evidence type="ECO:0000256" key="2">
    <source>
        <dbReference type="ARBA" id="ARBA00022448"/>
    </source>
</evidence>
<dbReference type="Gene3D" id="3.30.70.3220">
    <property type="match status" value="1"/>
</dbReference>
<dbReference type="InterPro" id="IPR048634">
    <property type="entry name" value="SecD_SecF_C"/>
</dbReference>
<comment type="subunit">
    <text evidence="9">Forms a complex with SecF. Part of the essential Sec protein translocation apparatus which comprises SecA, SecYEG and auxiliary proteins SecDF. Other proteins may also be involved.</text>
</comment>
<dbReference type="NCBIfam" id="NF009585">
    <property type="entry name" value="PRK13024.1-5"/>
    <property type="match status" value="1"/>
</dbReference>
<feature type="transmembrane region" description="Helical" evidence="9">
    <location>
        <begin position="907"/>
        <end position="928"/>
    </location>
</feature>
<accession>A0ABT6RBR1</accession>
<keyword evidence="6 9" id="KW-1133">Transmembrane helix</keyword>
<keyword evidence="8 9" id="KW-0472">Membrane</keyword>
<evidence type="ECO:0000256" key="3">
    <source>
        <dbReference type="ARBA" id="ARBA00022475"/>
    </source>
</evidence>
<feature type="transmembrane region" description="Helical" evidence="9">
    <location>
        <begin position="959"/>
        <end position="977"/>
    </location>
</feature>
<dbReference type="InterPro" id="IPR001036">
    <property type="entry name" value="Acrflvin-R"/>
</dbReference>
<dbReference type="Gene3D" id="3.30.1360.200">
    <property type="match status" value="1"/>
</dbReference>
<dbReference type="Pfam" id="PF02355">
    <property type="entry name" value="SecD_SecF_C"/>
    <property type="match status" value="1"/>
</dbReference>
<feature type="transmembrane region" description="Helical" evidence="9">
    <location>
        <begin position="661"/>
        <end position="683"/>
    </location>
</feature>
<gene>
    <name evidence="14" type="primary">secDF</name>
    <name evidence="9" type="synonym">secD</name>
    <name evidence="10" type="synonym">secF</name>
    <name evidence="14" type="ORF">QJ048_06110</name>
</gene>
<evidence type="ECO:0000313" key="14">
    <source>
        <dbReference type="EMBL" id="MDI3319337.1"/>
    </source>
</evidence>
<evidence type="ECO:0000256" key="7">
    <source>
        <dbReference type="ARBA" id="ARBA00023010"/>
    </source>
</evidence>
<dbReference type="NCBIfam" id="TIGR00966">
    <property type="entry name" value="transloc_SecF"/>
    <property type="match status" value="1"/>
</dbReference>
<dbReference type="PRINTS" id="PR01755">
    <property type="entry name" value="SECFTRNLCASE"/>
</dbReference>
<dbReference type="InterPro" id="IPR005665">
    <property type="entry name" value="SecF_bac"/>
</dbReference>
<keyword evidence="3 9" id="KW-1003">Cell membrane</keyword>
<dbReference type="InterPro" id="IPR022813">
    <property type="entry name" value="SecD/SecF_arch_bac"/>
</dbReference>
<feature type="domain" description="Protein translocase subunit SecDF P1" evidence="12">
    <location>
        <begin position="203"/>
        <end position="261"/>
    </location>
</feature>
<keyword evidence="7 9" id="KW-0811">Translocation</keyword>